<evidence type="ECO:0000259" key="4">
    <source>
        <dbReference type="Pfam" id="PF03015"/>
    </source>
</evidence>
<dbReference type="InterPro" id="IPR033640">
    <property type="entry name" value="FAR_C"/>
</dbReference>
<proteinExistence type="inferred from homology"/>
<dbReference type="InterPro" id="IPR013120">
    <property type="entry name" value="FAR_NAD-bd"/>
</dbReference>
<accession>A0ABS6VTB3</accession>
<evidence type="ECO:0000256" key="1">
    <source>
        <dbReference type="ARBA" id="ARBA00005928"/>
    </source>
</evidence>
<feature type="domain" description="Fatty acyl-CoA reductase C-terminal" evidence="4">
    <location>
        <begin position="417"/>
        <end position="490"/>
    </location>
</feature>
<dbReference type="InterPro" id="IPR026055">
    <property type="entry name" value="FAR"/>
</dbReference>
<dbReference type="RefSeq" id="WP_219043802.1">
    <property type="nucleotide sequence ID" value="NZ_JAHWDQ010000003.1"/>
</dbReference>
<gene>
    <name evidence="6" type="ORF">KXJ70_12275</name>
</gene>
<keyword evidence="2" id="KW-0444">Lipid biosynthesis</keyword>
<keyword evidence="7" id="KW-1185">Reference proteome</keyword>
<reference evidence="6" key="1">
    <citation type="submission" date="2021-07" db="EMBL/GenBank/DDBJ databases">
        <title>Zhongshania sp. CAU 1632 isolated from seawater.</title>
        <authorList>
            <person name="Kim W."/>
        </authorList>
    </citation>
    <scope>NUCLEOTIDE SEQUENCE</scope>
    <source>
        <strain evidence="6">CAU 1632</strain>
    </source>
</reference>
<dbReference type="EMBL" id="JAHWDQ010000003">
    <property type="protein sequence ID" value="MBW2941563.1"/>
    <property type="molecule type" value="Genomic_DNA"/>
</dbReference>
<evidence type="ECO:0000259" key="5">
    <source>
        <dbReference type="Pfam" id="PF07993"/>
    </source>
</evidence>
<dbReference type="Pfam" id="PF03015">
    <property type="entry name" value="Sterile"/>
    <property type="match status" value="1"/>
</dbReference>
<feature type="domain" description="Thioester reductase (TE)" evidence="5">
    <location>
        <begin position="21"/>
        <end position="323"/>
    </location>
</feature>
<evidence type="ECO:0000313" key="6">
    <source>
        <dbReference type="EMBL" id="MBW2941563.1"/>
    </source>
</evidence>
<protein>
    <submittedName>
        <fullName evidence="6">SDR family oxidoreductase</fullName>
    </submittedName>
</protein>
<dbReference type="Pfam" id="PF07993">
    <property type="entry name" value="NAD_binding_4"/>
    <property type="match status" value="1"/>
</dbReference>
<evidence type="ECO:0000256" key="3">
    <source>
        <dbReference type="ARBA" id="ARBA00023098"/>
    </source>
</evidence>
<name>A0ABS6VTB3_9GAMM</name>
<dbReference type="CDD" id="cd09071">
    <property type="entry name" value="FAR_C"/>
    <property type="match status" value="1"/>
</dbReference>
<comment type="caution">
    <text evidence="6">The sequence shown here is derived from an EMBL/GenBank/DDBJ whole genome shotgun (WGS) entry which is preliminary data.</text>
</comment>
<evidence type="ECO:0000256" key="2">
    <source>
        <dbReference type="ARBA" id="ARBA00022516"/>
    </source>
</evidence>
<dbReference type="PANTHER" id="PTHR11011:SF45">
    <property type="entry name" value="FATTY ACYL-COA REDUCTASE CG8306-RELATED"/>
    <property type="match status" value="1"/>
</dbReference>
<comment type="similarity">
    <text evidence="1">Belongs to the fatty acyl-CoA reductase family.</text>
</comment>
<sequence>MDTSNDVSQTLLQLKGKHVLITGTTGFVGKVMLEKIMRSVPDIGGVYLLIRGTKKYANAGNRFANEITSSSVFEFLKLNAPDYFNDFCHGKIHCITGEITEYQFGLPRIEFRDLAAKIDAVVNCAASVNFREELDRALKINTYSLRNIVELSDLAGNIPVIQVSTCYVNGYNKGHIHESLSVPARVDIPRHREGYFEVGNLIEELELKINQTQQKYEGTELKRQLVDLGIREAHTCGWNDTYTFTKWLGEQLLLKSLRGYSLTLLRPSIVESTLREPSPGWIEGVKVADAILLAYAKEKVTFFPGKRSGVIDVIPADLVSNSILLSLAEQFKSPGKHHIYQCCSGSANPLTLGNFIDHLMTEAKENHGSYDKLFSRQPRKPFIAVNKRVFNAIAFCLGAVLSAVSQTLIRLGFKRGLKAHRNLEAAMTLSTLFSFYTEPEYVFHNDKLMDLAKRMGKADQDLFPVDSKAIGWENYLRKIHMAGLNCYALKGRKQALNKVSNTSLVSSSEKQAA</sequence>
<dbReference type="CDD" id="cd05236">
    <property type="entry name" value="FAR-N_SDR_e"/>
    <property type="match status" value="1"/>
</dbReference>
<dbReference type="Proteomes" id="UP001166291">
    <property type="component" value="Unassembled WGS sequence"/>
</dbReference>
<dbReference type="PANTHER" id="PTHR11011">
    <property type="entry name" value="MALE STERILITY PROTEIN 2-RELATED"/>
    <property type="match status" value="1"/>
</dbReference>
<keyword evidence="3" id="KW-0443">Lipid metabolism</keyword>
<evidence type="ECO:0000313" key="7">
    <source>
        <dbReference type="Proteomes" id="UP001166291"/>
    </source>
</evidence>
<organism evidence="6 7">
    <name type="scientific">Zhongshania aquimaris</name>
    <dbReference type="NCBI Taxonomy" id="2857107"/>
    <lineage>
        <taxon>Bacteria</taxon>
        <taxon>Pseudomonadati</taxon>
        <taxon>Pseudomonadota</taxon>
        <taxon>Gammaproteobacteria</taxon>
        <taxon>Cellvibrionales</taxon>
        <taxon>Spongiibacteraceae</taxon>
        <taxon>Zhongshania</taxon>
    </lineage>
</organism>